<reference evidence="1" key="1">
    <citation type="journal article" date="2014" name="Front. Microbiol.">
        <title>High frequency of phylogenetically diverse reductive dehalogenase-homologous genes in deep subseafloor sedimentary metagenomes.</title>
        <authorList>
            <person name="Kawai M."/>
            <person name="Futagami T."/>
            <person name="Toyoda A."/>
            <person name="Takaki Y."/>
            <person name="Nishi S."/>
            <person name="Hori S."/>
            <person name="Arai W."/>
            <person name="Tsubouchi T."/>
            <person name="Morono Y."/>
            <person name="Uchiyama I."/>
            <person name="Ito T."/>
            <person name="Fujiyama A."/>
            <person name="Inagaki F."/>
            <person name="Takami H."/>
        </authorList>
    </citation>
    <scope>NUCLEOTIDE SEQUENCE</scope>
    <source>
        <strain evidence="1">Expedition CK06-06</strain>
    </source>
</reference>
<dbReference type="EMBL" id="BARW01030403">
    <property type="protein sequence ID" value="GAJ05532.1"/>
    <property type="molecule type" value="Genomic_DNA"/>
</dbReference>
<proteinExistence type="predicted"/>
<feature type="non-terminal residue" evidence="1">
    <location>
        <position position="67"/>
    </location>
</feature>
<sequence>MADEDLSTYIEHDIPANRLGVTPSTATMTDLDMDETVWLEDDKGVDHFDGDYEHFLTVRLTEVSLDD</sequence>
<organism evidence="1">
    <name type="scientific">marine sediment metagenome</name>
    <dbReference type="NCBI Taxonomy" id="412755"/>
    <lineage>
        <taxon>unclassified sequences</taxon>
        <taxon>metagenomes</taxon>
        <taxon>ecological metagenomes</taxon>
    </lineage>
</organism>
<name>X1UPM6_9ZZZZ</name>
<evidence type="ECO:0000313" key="1">
    <source>
        <dbReference type="EMBL" id="GAJ05532.1"/>
    </source>
</evidence>
<protein>
    <submittedName>
        <fullName evidence="1">Uncharacterized protein</fullName>
    </submittedName>
</protein>
<accession>X1UPM6</accession>
<comment type="caution">
    <text evidence="1">The sequence shown here is derived from an EMBL/GenBank/DDBJ whole genome shotgun (WGS) entry which is preliminary data.</text>
</comment>
<dbReference type="AlphaFoldDB" id="X1UPM6"/>
<gene>
    <name evidence="1" type="ORF">S12H4_48613</name>
</gene>